<dbReference type="AlphaFoldDB" id="A0A2M6WR68"/>
<dbReference type="GO" id="GO:0047429">
    <property type="term" value="F:nucleoside triphosphate diphosphatase activity"/>
    <property type="evidence" value="ECO:0007669"/>
    <property type="project" value="InterPro"/>
</dbReference>
<dbReference type="SUPFAM" id="SSF52972">
    <property type="entry name" value="ITPase-like"/>
    <property type="match status" value="1"/>
</dbReference>
<evidence type="ECO:0000313" key="3">
    <source>
        <dbReference type="EMBL" id="PIT95242.1"/>
    </source>
</evidence>
<dbReference type="Pfam" id="PF01725">
    <property type="entry name" value="Ham1p_like"/>
    <property type="match status" value="1"/>
</dbReference>
<dbReference type="GO" id="GO:0009143">
    <property type="term" value="P:nucleoside triphosphate catabolic process"/>
    <property type="evidence" value="ECO:0007669"/>
    <property type="project" value="InterPro"/>
</dbReference>
<dbReference type="EMBL" id="PFAQ01000011">
    <property type="protein sequence ID" value="PIT95242.1"/>
    <property type="molecule type" value="Genomic_DNA"/>
</dbReference>
<dbReference type="GO" id="GO:0005829">
    <property type="term" value="C:cytosol"/>
    <property type="evidence" value="ECO:0007669"/>
    <property type="project" value="TreeGrafter"/>
</dbReference>
<dbReference type="PANTHER" id="PTHR11067">
    <property type="entry name" value="INOSINE TRIPHOSPHATE PYROPHOSPHATASE/HAM1 PROTEIN"/>
    <property type="match status" value="1"/>
</dbReference>
<proteinExistence type="inferred from homology"/>
<dbReference type="Gene3D" id="3.90.950.10">
    <property type="match status" value="1"/>
</dbReference>
<dbReference type="PANTHER" id="PTHR11067:SF9">
    <property type="entry name" value="INOSINE TRIPHOSPHATE PYROPHOSPHATASE"/>
    <property type="match status" value="1"/>
</dbReference>
<dbReference type="Proteomes" id="UP000228900">
    <property type="component" value="Unassembled WGS sequence"/>
</dbReference>
<gene>
    <name evidence="3" type="ORF">COT98_00580</name>
</gene>
<protein>
    <submittedName>
        <fullName evidence="3">Non-canonical purine NTP pyrophosphatase</fullName>
    </submittedName>
</protein>
<name>A0A2M6WR68_9BACT</name>
<organism evidence="3 4">
    <name type="scientific">Candidatus Falkowbacteria bacterium CG10_big_fil_rev_8_21_14_0_10_39_9</name>
    <dbReference type="NCBI Taxonomy" id="1974566"/>
    <lineage>
        <taxon>Bacteria</taxon>
        <taxon>Candidatus Falkowiibacteriota</taxon>
    </lineage>
</organism>
<comment type="caution">
    <text evidence="3">The sequence shown here is derived from an EMBL/GenBank/DDBJ whole genome shotgun (WGS) entry which is preliminary data.</text>
</comment>
<sequence length="208" mass="23036">MNNNQNILIATANHGKAEEIKKIFQGTDFTLKFLFDFPEELKDLHIIENANSFEGNALIKAIVAGDILNLITLADDSGLCVDALGGRPGIYSARYSGEGNDRSNYLKVLKEMKDVPLTKRGCNHNCSVAIYDPATKFVDTVSGIWEARVALEPKGNKSFGYAPIVMAKDFDYLKTNAEFDPEELISINHRGQAFGKAIKVLENYLKQC</sequence>
<evidence type="ECO:0000256" key="1">
    <source>
        <dbReference type="ARBA" id="ARBA00008023"/>
    </source>
</evidence>
<reference evidence="4" key="1">
    <citation type="submission" date="2017-09" db="EMBL/GenBank/DDBJ databases">
        <title>Depth-based differentiation of microbial function through sediment-hosted aquifers and enrichment of novel symbionts in the deep terrestrial subsurface.</title>
        <authorList>
            <person name="Probst A.J."/>
            <person name="Ladd B."/>
            <person name="Jarett J.K."/>
            <person name="Geller-Mcgrath D.E."/>
            <person name="Sieber C.M.K."/>
            <person name="Emerson J.B."/>
            <person name="Anantharaman K."/>
            <person name="Thomas B.C."/>
            <person name="Malmstrom R."/>
            <person name="Stieglmeier M."/>
            <person name="Klingl A."/>
            <person name="Woyke T."/>
            <person name="Ryan C.M."/>
            <person name="Banfield J.F."/>
        </authorList>
    </citation>
    <scope>NUCLEOTIDE SEQUENCE [LARGE SCALE GENOMIC DNA]</scope>
</reference>
<dbReference type="InterPro" id="IPR029001">
    <property type="entry name" value="ITPase-like_fam"/>
</dbReference>
<dbReference type="CDD" id="cd00515">
    <property type="entry name" value="HAM1"/>
    <property type="match status" value="1"/>
</dbReference>
<dbReference type="InterPro" id="IPR002637">
    <property type="entry name" value="RdgB/HAM1"/>
</dbReference>
<comment type="similarity">
    <text evidence="1">Belongs to the HAM1 NTPase family.</text>
</comment>
<accession>A0A2M6WR68</accession>
<evidence type="ECO:0000313" key="4">
    <source>
        <dbReference type="Proteomes" id="UP000228900"/>
    </source>
</evidence>
<keyword evidence="2" id="KW-0378">Hydrolase</keyword>
<evidence type="ECO:0000256" key="2">
    <source>
        <dbReference type="ARBA" id="ARBA00022801"/>
    </source>
</evidence>